<dbReference type="PANTHER" id="PTHR35585">
    <property type="entry name" value="HHE DOMAIN PROTEIN (AFU_ORTHOLOGUE AFUA_4G00730)"/>
    <property type="match status" value="1"/>
</dbReference>
<dbReference type="PANTHER" id="PTHR35585:SF1">
    <property type="entry name" value="HHE DOMAIN PROTEIN (AFU_ORTHOLOGUE AFUA_4G00730)"/>
    <property type="match status" value="1"/>
</dbReference>
<gene>
    <name evidence="2" type="ORF">A6768_19165</name>
</gene>
<organism evidence="2 3">
    <name type="scientific">Sphingobium yanoikuyae</name>
    <name type="common">Sphingomonas yanoikuyae</name>
    <dbReference type="NCBI Taxonomy" id="13690"/>
    <lineage>
        <taxon>Bacteria</taxon>
        <taxon>Pseudomonadati</taxon>
        <taxon>Pseudomonadota</taxon>
        <taxon>Alphaproteobacteria</taxon>
        <taxon>Sphingomonadales</taxon>
        <taxon>Sphingomonadaceae</taxon>
        <taxon>Sphingobium</taxon>
    </lineage>
</organism>
<accession>A0A291N3G2</accession>
<reference evidence="2 3" key="1">
    <citation type="submission" date="2017-10" db="EMBL/GenBank/DDBJ databases">
        <title>Sphingobium yanoikuyae S72.</title>
        <authorList>
            <person name="Sanchez E."/>
            <person name="Bustos P."/>
            <person name="Mendoza P."/>
            <person name="Guo X."/>
            <person name="Mendoza A."/>
        </authorList>
    </citation>
    <scope>NUCLEOTIDE SEQUENCE [LARGE SCALE GENOMIC DNA]</scope>
    <source>
        <strain evidence="2 3">S72</strain>
    </source>
</reference>
<sequence length="138" mass="15755">MLVGFPLSFCSSIQIGGALCTTSTKRLILLAQLKHALGKHALEEENAIYPAMRQHGLLAESYTLHAEHGYVKQYLYKLTDLVKDNDAFQLKLANFRRDIETHMRDKEHDLFPRLKLALEKADGDYLARRMNQEGLKLA</sequence>
<dbReference type="InterPro" id="IPR012312">
    <property type="entry name" value="Hemerythrin-like"/>
</dbReference>
<dbReference type="KEGG" id="sya:A6768_19165"/>
<dbReference type="Gene3D" id="1.20.120.520">
    <property type="entry name" value="nmb1532 protein domain like"/>
    <property type="match status" value="1"/>
</dbReference>
<evidence type="ECO:0000313" key="2">
    <source>
        <dbReference type="EMBL" id="ATI81907.1"/>
    </source>
</evidence>
<protein>
    <recommendedName>
        <fullName evidence="1">Hemerythrin-like domain-containing protein</fullName>
    </recommendedName>
</protein>
<dbReference type="AlphaFoldDB" id="A0A291N3G2"/>
<dbReference type="RefSeq" id="WP_097384671.1">
    <property type="nucleotide sequence ID" value="NZ_CP023741.1"/>
</dbReference>
<evidence type="ECO:0000259" key="1">
    <source>
        <dbReference type="Pfam" id="PF01814"/>
    </source>
</evidence>
<feature type="domain" description="Hemerythrin-like" evidence="1">
    <location>
        <begin position="26"/>
        <end position="114"/>
    </location>
</feature>
<evidence type="ECO:0000313" key="3">
    <source>
        <dbReference type="Proteomes" id="UP000219422"/>
    </source>
</evidence>
<name>A0A291N3G2_SPHYA</name>
<proteinExistence type="predicted"/>
<dbReference type="Proteomes" id="UP000219422">
    <property type="component" value="Chromosome"/>
</dbReference>
<dbReference type="Pfam" id="PF01814">
    <property type="entry name" value="Hemerythrin"/>
    <property type="match status" value="1"/>
</dbReference>
<dbReference type="GeneID" id="57778972"/>
<dbReference type="EMBL" id="CP023741">
    <property type="protein sequence ID" value="ATI81907.1"/>
    <property type="molecule type" value="Genomic_DNA"/>
</dbReference>